<comment type="caution">
    <text evidence="2">The sequence shown here is derived from an EMBL/GenBank/DDBJ whole genome shotgun (WGS) entry which is preliminary data.</text>
</comment>
<gene>
    <name evidence="2" type="ORF">ACFQ2J_04380</name>
</gene>
<name>A0ABW3KZ96_9BACI</name>
<keyword evidence="1" id="KW-0472">Membrane</keyword>
<keyword evidence="3" id="KW-1185">Reference proteome</keyword>
<evidence type="ECO:0000313" key="3">
    <source>
        <dbReference type="Proteomes" id="UP001596990"/>
    </source>
</evidence>
<accession>A0ABW3KZ96</accession>
<protein>
    <submittedName>
        <fullName evidence="2">Uncharacterized protein</fullName>
    </submittedName>
</protein>
<keyword evidence="1" id="KW-1133">Transmembrane helix</keyword>
<evidence type="ECO:0000256" key="1">
    <source>
        <dbReference type="SAM" id="Phobius"/>
    </source>
</evidence>
<reference evidence="3" key="1">
    <citation type="journal article" date="2019" name="Int. J. Syst. Evol. Microbiol.">
        <title>The Global Catalogue of Microorganisms (GCM) 10K type strain sequencing project: providing services to taxonomists for standard genome sequencing and annotation.</title>
        <authorList>
            <consortium name="The Broad Institute Genomics Platform"/>
            <consortium name="The Broad Institute Genome Sequencing Center for Infectious Disease"/>
            <person name="Wu L."/>
            <person name="Ma J."/>
        </authorList>
    </citation>
    <scope>NUCLEOTIDE SEQUENCE [LARGE SCALE GENOMIC DNA]</scope>
    <source>
        <strain evidence="3">CCUG 56607</strain>
    </source>
</reference>
<keyword evidence="1" id="KW-0812">Transmembrane</keyword>
<organism evidence="2 3">
    <name type="scientific">Thalassobacillus hwangdonensis</name>
    <dbReference type="NCBI Taxonomy" id="546108"/>
    <lineage>
        <taxon>Bacteria</taxon>
        <taxon>Bacillati</taxon>
        <taxon>Bacillota</taxon>
        <taxon>Bacilli</taxon>
        <taxon>Bacillales</taxon>
        <taxon>Bacillaceae</taxon>
        <taxon>Thalassobacillus</taxon>
    </lineage>
</organism>
<dbReference type="EMBL" id="JBHTKL010000001">
    <property type="protein sequence ID" value="MFD1018432.1"/>
    <property type="molecule type" value="Genomic_DNA"/>
</dbReference>
<dbReference type="Proteomes" id="UP001596990">
    <property type="component" value="Unassembled WGS sequence"/>
</dbReference>
<proteinExistence type="predicted"/>
<evidence type="ECO:0000313" key="2">
    <source>
        <dbReference type="EMBL" id="MFD1018432.1"/>
    </source>
</evidence>
<sequence length="70" mass="8132">MKIIINWKSEVLKMILMIGTIIAAYSGLMVFILSKLNSPTAVKIVRLFQGRKQLSFKQKQLNYERMISTR</sequence>
<feature type="transmembrane region" description="Helical" evidence="1">
    <location>
        <begin position="12"/>
        <end position="33"/>
    </location>
</feature>